<keyword evidence="1" id="KW-0732">Signal</keyword>
<dbReference type="RefSeq" id="WP_368497718.1">
    <property type="nucleotide sequence ID" value="NZ_CP162511.1"/>
</dbReference>
<dbReference type="AlphaFoldDB" id="A0AB39BG14"/>
<evidence type="ECO:0008006" key="3">
    <source>
        <dbReference type="Google" id="ProtNLM"/>
    </source>
</evidence>
<sequence length="603" mass="60525">MDSSTPRRRFRRTALAGLTVAALTLGGVLAAAPAHAAETTVDGAVFRWGLNAESNAAAFAPGTVNLLSAGVVTATSSADRVTQSTWKQSEGNTKILKRQADGSYADATFAGLRTDASGTTITTGNGLNSGHVAEISAGTGTVDVDANTAVIQWTGTFTSAYYSGMTRSWITDPTLTVDSDGTGTITATLGGYGTSMDDPDKFETLEPVEDVVVATLTGVDVTPTGFTVTPDYLGRTVTTPADGVAQVTSGAYAGAFPQPFVDFQSRTGQGSYWYSSGGAADTRKPAGAVSVAYTAAPVASVPTVTVSKTSGLTQGETVTVSGSGFLPSGTATNGTRPPLAGQFSGTYVVFGKFAEAWKPSTGAASSTRSVIAQKWALPAASMSTVGGANAGAIELKADGTFSVDLTLTTTEAQNLAAGNFGIYTYPGSGASYAPFETYTPLAFSAASDVIVEVPDWVDNPTGSFGWAFEGTSPANLGTAVQDGGNFVAAGSLTNIVVTDTRAGGTAPFTWSISGQAGDFASTGGGSFSAGYLGWKPKVVAGAVTGGAEVASTRLGGTGLGSSRVLASSTSAVSATVGAELSLVIPGTTTAGDYTSTLTITALQ</sequence>
<dbReference type="InterPro" id="IPR027273">
    <property type="entry name" value="Neocarzinostatin-like"/>
</dbReference>
<dbReference type="SUPFAM" id="SSF49319">
    <property type="entry name" value="Actinoxanthin-like"/>
    <property type="match status" value="1"/>
</dbReference>
<feature type="chain" id="PRO_5044350012" description="Htaa domain-containing protein" evidence="1">
    <location>
        <begin position="37"/>
        <end position="603"/>
    </location>
</feature>
<evidence type="ECO:0000313" key="2">
    <source>
        <dbReference type="EMBL" id="XDI05333.1"/>
    </source>
</evidence>
<accession>A0AB39BG14</accession>
<dbReference type="EMBL" id="CP162511">
    <property type="protein sequence ID" value="XDI05333.1"/>
    <property type="molecule type" value="Genomic_DNA"/>
</dbReference>
<reference evidence="2" key="1">
    <citation type="submission" date="2024-05" db="EMBL/GenBank/DDBJ databases">
        <title>Herbiconiux sp. A18JL235.</title>
        <authorList>
            <person name="Zhang G."/>
        </authorList>
    </citation>
    <scope>NUCLEOTIDE SEQUENCE</scope>
    <source>
        <strain evidence="2">A18JL235</strain>
    </source>
</reference>
<evidence type="ECO:0000256" key="1">
    <source>
        <dbReference type="SAM" id="SignalP"/>
    </source>
</evidence>
<name>A0AB39BG14_9MICO</name>
<dbReference type="InterPro" id="IPR006311">
    <property type="entry name" value="TAT_signal"/>
</dbReference>
<gene>
    <name evidence="2" type="ORF">ABFY20_18745</name>
</gene>
<protein>
    <recommendedName>
        <fullName evidence="3">Htaa domain-containing protein</fullName>
    </recommendedName>
</protein>
<feature type="signal peptide" evidence="1">
    <location>
        <begin position="1"/>
        <end position="36"/>
    </location>
</feature>
<dbReference type="Gene3D" id="2.60.40.230">
    <property type="entry name" value="Neocarzinostatin-like"/>
    <property type="match status" value="1"/>
</dbReference>
<proteinExistence type="predicted"/>
<dbReference type="PROSITE" id="PS51318">
    <property type="entry name" value="TAT"/>
    <property type="match status" value="1"/>
</dbReference>
<organism evidence="2">
    <name type="scientific">Herbiconiux sp. A18JL235</name>
    <dbReference type="NCBI Taxonomy" id="3152363"/>
    <lineage>
        <taxon>Bacteria</taxon>
        <taxon>Bacillati</taxon>
        <taxon>Actinomycetota</taxon>
        <taxon>Actinomycetes</taxon>
        <taxon>Micrococcales</taxon>
        <taxon>Microbacteriaceae</taxon>
        <taxon>Herbiconiux</taxon>
    </lineage>
</organism>